<keyword evidence="1" id="KW-0732">Signal</keyword>
<feature type="signal peptide" evidence="1">
    <location>
        <begin position="1"/>
        <end position="23"/>
    </location>
</feature>
<accession>A0ABY4C8Y8</accession>
<dbReference type="Proteomes" id="UP000830116">
    <property type="component" value="Chromosome"/>
</dbReference>
<dbReference type="RefSeq" id="WP_243537840.1">
    <property type="nucleotide sequence ID" value="NZ_CP093442.1"/>
</dbReference>
<gene>
    <name evidence="2" type="ORF">MNR06_00340</name>
</gene>
<evidence type="ECO:0008006" key="4">
    <source>
        <dbReference type="Google" id="ProtNLM"/>
    </source>
</evidence>
<organism evidence="2 3">
    <name type="scientific">Bdellovibrio reynosensis</name>
    <dbReference type="NCBI Taxonomy" id="2835041"/>
    <lineage>
        <taxon>Bacteria</taxon>
        <taxon>Pseudomonadati</taxon>
        <taxon>Bdellovibrionota</taxon>
        <taxon>Bdellovibrionia</taxon>
        <taxon>Bdellovibrionales</taxon>
        <taxon>Pseudobdellovibrionaceae</taxon>
        <taxon>Bdellovibrio</taxon>
    </lineage>
</organism>
<protein>
    <recommendedName>
        <fullName evidence="4">Cys-rich protein</fullName>
    </recommendedName>
</protein>
<name>A0ABY4C8Y8_9BACT</name>
<sequence>MIKSILLAFAFLATTTVTSSAFAALSCQEDCGIIIYMGGTEEEYQACFNKCETKRIDTKMACYHTCEPALDKYNDESVFERCYDKCLTQKSKK</sequence>
<proteinExistence type="predicted"/>
<evidence type="ECO:0000313" key="2">
    <source>
        <dbReference type="EMBL" id="UOF01400.1"/>
    </source>
</evidence>
<dbReference type="EMBL" id="CP093442">
    <property type="protein sequence ID" value="UOF01400.1"/>
    <property type="molecule type" value="Genomic_DNA"/>
</dbReference>
<dbReference type="PROSITE" id="PS51257">
    <property type="entry name" value="PROKAR_LIPOPROTEIN"/>
    <property type="match status" value="1"/>
</dbReference>
<evidence type="ECO:0000256" key="1">
    <source>
        <dbReference type="SAM" id="SignalP"/>
    </source>
</evidence>
<reference evidence="2" key="1">
    <citation type="submission" date="2022-03" db="EMBL/GenBank/DDBJ databases">
        <title>Genome Identification and Characterization of new species Bdellovibrio reynosense LBG001 sp. nov. from a Mexico soil sample.</title>
        <authorList>
            <person name="Camilli A."/>
            <person name="Ajao Y."/>
            <person name="Guo X."/>
        </authorList>
    </citation>
    <scope>NUCLEOTIDE SEQUENCE</scope>
    <source>
        <strain evidence="2">LBG001</strain>
    </source>
</reference>
<feature type="chain" id="PRO_5045385678" description="Cys-rich protein" evidence="1">
    <location>
        <begin position="24"/>
        <end position="93"/>
    </location>
</feature>
<keyword evidence="3" id="KW-1185">Reference proteome</keyword>
<evidence type="ECO:0000313" key="3">
    <source>
        <dbReference type="Proteomes" id="UP000830116"/>
    </source>
</evidence>